<keyword evidence="2" id="KW-0678">Repressor</keyword>
<feature type="binding site" evidence="7">
    <location>
        <position position="136"/>
    </location>
    <ligand>
        <name>Zn(2+)</name>
        <dbReference type="ChEBI" id="CHEBI:29105"/>
    </ligand>
</feature>
<keyword evidence="7" id="KW-0479">Metal-binding</keyword>
<evidence type="ECO:0000313" key="9">
    <source>
        <dbReference type="EMBL" id="PUA81047.1"/>
    </source>
</evidence>
<evidence type="ECO:0000256" key="7">
    <source>
        <dbReference type="PIRSR" id="PIRSR602481-1"/>
    </source>
</evidence>
<dbReference type="CDD" id="cd07153">
    <property type="entry name" value="Fur_like"/>
    <property type="match status" value="1"/>
</dbReference>
<dbReference type="InterPro" id="IPR002481">
    <property type="entry name" value="FUR"/>
</dbReference>
<dbReference type="Gene3D" id="1.10.10.10">
    <property type="entry name" value="Winged helix-like DNA-binding domain superfamily/Winged helix DNA-binding domain"/>
    <property type="match status" value="1"/>
</dbReference>
<evidence type="ECO:0000313" key="10">
    <source>
        <dbReference type="Proteomes" id="UP000244867"/>
    </source>
</evidence>
<keyword evidence="5" id="KW-0238">DNA-binding</keyword>
<feature type="binding site" evidence="7">
    <location>
        <position position="99"/>
    </location>
    <ligand>
        <name>Zn(2+)</name>
        <dbReference type="ChEBI" id="CHEBI:29105"/>
    </ligand>
</feature>
<comment type="similarity">
    <text evidence="1">Belongs to the Fur family.</text>
</comment>
<evidence type="ECO:0000256" key="1">
    <source>
        <dbReference type="ARBA" id="ARBA00007957"/>
    </source>
</evidence>
<dbReference type="OrthoDB" id="8659436at2"/>
<evidence type="ECO:0000256" key="4">
    <source>
        <dbReference type="ARBA" id="ARBA00023015"/>
    </source>
</evidence>
<dbReference type="AlphaFoldDB" id="A0A2R7YXF0"/>
<comment type="caution">
    <text evidence="9">The sequence shown here is derived from an EMBL/GenBank/DDBJ whole genome shotgun (WGS) entry which is preliminary data.</text>
</comment>
<reference evidence="9 10" key="1">
    <citation type="submission" date="2018-03" db="EMBL/GenBank/DDBJ databases">
        <authorList>
            <person name="Keele B.F."/>
        </authorList>
    </citation>
    <scope>NUCLEOTIDE SEQUENCE [LARGE SCALE GENOMIC DNA]</scope>
    <source>
        <strain evidence="9 10">IB-3</strain>
    </source>
</reference>
<dbReference type="PANTHER" id="PTHR33202">
    <property type="entry name" value="ZINC UPTAKE REGULATION PROTEIN"/>
    <property type="match status" value="1"/>
</dbReference>
<feature type="binding site" evidence="8">
    <location>
        <position position="111"/>
    </location>
    <ligand>
        <name>Fe cation</name>
        <dbReference type="ChEBI" id="CHEBI:24875"/>
    </ligand>
</feature>
<keyword evidence="4" id="KW-0805">Transcription regulation</keyword>
<dbReference type="InterPro" id="IPR043135">
    <property type="entry name" value="Fur_C"/>
</dbReference>
<sequence>MAILRARGERVTQARRAVVEVLDATAEHLDADEIAARAEASAPGLHRTTVYRALATLGDLGMVSHTHVGGAAAVYHLTIDDPRLATAPSVHAHAQCTVCSAVFDIPVASFEALTADLMSDLGFQLEPEHAALLGRCSACRTSNA</sequence>
<accession>A0A2R7YXF0</accession>
<evidence type="ECO:0000256" key="2">
    <source>
        <dbReference type="ARBA" id="ARBA00022491"/>
    </source>
</evidence>
<dbReference type="Gene3D" id="3.30.1490.190">
    <property type="match status" value="1"/>
</dbReference>
<dbReference type="GO" id="GO:0008270">
    <property type="term" value="F:zinc ion binding"/>
    <property type="evidence" value="ECO:0007669"/>
    <property type="project" value="TreeGrafter"/>
</dbReference>
<evidence type="ECO:0000256" key="5">
    <source>
        <dbReference type="ARBA" id="ARBA00023125"/>
    </source>
</evidence>
<keyword evidence="6" id="KW-0804">Transcription</keyword>
<name>A0A2R7YXF0_9ACTN</name>
<protein>
    <submittedName>
        <fullName evidence="9">Transcriptional repressor</fullName>
    </submittedName>
</protein>
<dbReference type="EMBL" id="PYXZ01000004">
    <property type="protein sequence ID" value="PUA81047.1"/>
    <property type="molecule type" value="Genomic_DNA"/>
</dbReference>
<dbReference type="GO" id="GO:0045892">
    <property type="term" value="P:negative regulation of DNA-templated transcription"/>
    <property type="evidence" value="ECO:0007669"/>
    <property type="project" value="TreeGrafter"/>
</dbReference>
<evidence type="ECO:0000256" key="8">
    <source>
        <dbReference type="PIRSR" id="PIRSR602481-2"/>
    </source>
</evidence>
<organism evidence="9 10">
    <name type="scientific">Nocardioides currus</name>
    <dbReference type="NCBI Taxonomy" id="2133958"/>
    <lineage>
        <taxon>Bacteria</taxon>
        <taxon>Bacillati</taxon>
        <taxon>Actinomycetota</taxon>
        <taxon>Actinomycetes</taxon>
        <taxon>Propionibacteriales</taxon>
        <taxon>Nocardioidaceae</taxon>
        <taxon>Nocardioides</taxon>
    </lineage>
</organism>
<comment type="cofactor">
    <cofactor evidence="7">
        <name>Zn(2+)</name>
        <dbReference type="ChEBI" id="CHEBI:29105"/>
    </cofactor>
    <text evidence="7">Binds 1 zinc ion per subunit.</text>
</comment>
<keyword evidence="3 7" id="KW-0862">Zinc</keyword>
<evidence type="ECO:0000256" key="3">
    <source>
        <dbReference type="ARBA" id="ARBA00022833"/>
    </source>
</evidence>
<keyword evidence="8" id="KW-0408">Iron</keyword>
<comment type="cofactor">
    <cofactor evidence="8">
        <name>Mn(2+)</name>
        <dbReference type="ChEBI" id="CHEBI:29035"/>
    </cofactor>
    <cofactor evidence="8">
        <name>Fe(2+)</name>
        <dbReference type="ChEBI" id="CHEBI:29033"/>
    </cofactor>
    <text evidence="8">Binds 1 Mn(2+) or Fe(2+) ion per subunit.</text>
</comment>
<dbReference type="GO" id="GO:0003700">
    <property type="term" value="F:DNA-binding transcription factor activity"/>
    <property type="evidence" value="ECO:0007669"/>
    <property type="project" value="InterPro"/>
</dbReference>
<evidence type="ECO:0000256" key="6">
    <source>
        <dbReference type="ARBA" id="ARBA00023163"/>
    </source>
</evidence>
<dbReference type="PANTHER" id="PTHR33202:SF7">
    <property type="entry name" value="FERRIC UPTAKE REGULATION PROTEIN"/>
    <property type="match status" value="1"/>
</dbReference>
<keyword evidence="10" id="KW-1185">Reference proteome</keyword>
<dbReference type="Pfam" id="PF01475">
    <property type="entry name" value="FUR"/>
    <property type="match status" value="1"/>
</dbReference>
<feature type="binding site" evidence="7">
    <location>
        <position position="96"/>
    </location>
    <ligand>
        <name>Zn(2+)</name>
        <dbReference type="ChEBI" id="CHEBI:29105"/>
    </ligand>
</feature>
<proteinExistence type="inferred from homology"/>
<dbReference type="GO" id="GO:1900376">
    <property type="term" value="P:regulation of secondary metabolite biosynthetic process"/>
    <property type="evidence" value="ECO:0007669"/>
    <property type="project" value="TreeGrafter"/>
</dbReference>
<dbReference type="GO" id="GO:0000976">
    <property type="term" value="F:transcription cis-regulatory region binding"/>
    <property type="evidence" value="ECO:0007669"/>
    <property type="project" value="TreeGrafter"/>
</dbReference>
<dbReference type="InterPro" id="IPR036388">
    <property type="entry name" value="WH-like_DNA-bd_sf"/>
</dbReference>
<gene>
    <name evidence="9" type="ORF">C7S10_11765</name>
</gene>
<feature type="binding site" evidence="7">
    <location>
        <position position="139"/>
    </location>
    <ligand>
        <name>Zn(2+)</name>
        <dbReference type="ChEBI" id="CHEBI:29105"/>
    </ligand>
</feature>
<dbReference type="InterPro" id="IPR036390">
    <property type="entry name" value="WH_DNA-bd_sf"/>
</dbReference>
<dbReference type="SUPFAM" id="SSF46785">
    <property type="entry name" value="Winged helix' DNA-binding domain"/>
    <property type="match status" value="1"/>
</dbReference>
<dbReference type="Proteomes" id="UP000244867">
    <property type="component" value="Unassembled WGS sequence"/>
</dbReference>